<dbReference type="GeneID" id="19177287"/>
<accession>W9W2Q2</accession>
<feature type="compositionally biased region" description="Pro residues" evidence="1">
    <location>
        <begin position="219"/>
        <end position="232"/>
    </location>
</feature>
<sequence length="291" mass="32635">MPLYEQEQFPMFNDPAKTLITQRSNLVDAIYFRGTALAADARLLRLTSLASRMEDSGHIKHGEDGTHVRVAVPAVIEFGEDRRAALSRGNKRWLVSNRGQYASPYVNDKQPEPRALLRERQKSRFMFGTKKAKKYAIEFGHDFLYKPARPYELNQQLERGRTTKRTHAGAFHREKLIDALTMLRNSYPVEYEAALMEEQAAERKKVNKKVKAAKVGTPMPSPTTPPQSPPPKRFSTHSNASDVSFASFVSADTFGIGMNSTRRKASKVASAVRKVTSKVPGLRCLKGANDP</sequence>
<dbReference type="EMBL" id="AMGW01000002">
    <property type="protein sequence ID" value="EXJ62248.1"/>
    <property type="molecule type" value="Genomic_DNA"/>
</dbReference>
<comment type="caution">
    <text evidence="2">The sequence shown here is derived from an EMBL/GenBank/DDBJ whole genome shotgun (WGS) entry which is preliminary data.</text>
</comment>
<evidence type="ECO:0000313" key="3">
    <source>
        <dbReference type="Proteomes" id="UP000019473"/>
    </source>
</evidence>
<name>W9W2Q2_9EURO</name>
<keyword evidence="3" id="KW-1185">Reference proteome</keyword>
<evidence type="ECO:0000256" key="1">
    <source>
        <dbReference type="SAM" id="MobiDB-lite"/>
    </source>
</evidence>
<proteinExistence type="predicted"/>
<dbReference type="AlphaFoldDB" id="W9W2Q2"/>
<dbReference type="RefSeq" id="XP_007754902.1">
    <property type="nucleotide sequence ID" value="XM_007756712.1"/>
</dbReference>
<organism evidence="2 3">
    <name type="scientific">Cladophialophora yegresii CBS 114405</name>
    <dbReference type="NCBI Taxonomy" id="1182544"/>
    <lineage>
        <taxon>Eukaryota</taxon>
        <taxon>Fungi</taxon>
        <taxon>Dikarya</taxon>
        <taxon>Ascomycota</taxon>
        <taxon>Pezizomycotina</taxon>
        <taxon>Eurotiomycetes</taxon>
        <taxon>Chaetothyriomycetidae</taxon>
        <taxon>Chaetothyriales</taxon>
        <taxon>Herpotrichiellaceae</taxon>
        <taxon>Cladophialophora</taxon>
    </lineage>
</organism>
<dbReference type="OrthoDB" id="4147590at2759"/>
<dbReference type="VEuPathDB" id="FungiDB:A1O7_02681"/>
<feature type="region of interest" description="Disordered" evidence="1">
    <location>
        <begin position="211"/>
        <end position="238"/>
    </location>
</feature>
<dbReference type="HOGENOM" id="CLU_059950_0_0_1"/>
<protein>
    <submittedName>
        <fullName evidence="2">Uncharacterized protein</fullName>
    </submittedName>
</protein>
<evidence type="ECO:0000313" key="2">
    <source>
        <dbReference type="EMBL" id="EXJ62248.1"/>
    </source>
</evidence>
<dbReference type="Proteomes" id="UP000019473">
    <property type="component" value="Unassembled WGS sequence"/>
</dbReference>
<gene>
    <name evidence="2" type="ORF">A1O7_02681</name>
</gene>
<reference evidence="2 3" key="1">
    <citation type="submission" date="2013-03" db="EMBL/GenBank/DDBJ databases">
        <title>The Genome Sequence of Cladophialophora yegresii CBS 114405.</title>
        <authorList>
            <consortium name="The Broad Institute Genomics Platform"/>
            <person name="Cuomo C."/>
            <person name="de Hoog S."/>
            <person name="Gorbushina A."/>
            <person name="Walker B."/>
            <person name="Young S.K."/>
            <person name="Zeng Q."/>
            <person name="Gargeya S."/>
            <person name="Fitzgerald M."/>
            <person name="Haas B."/>
            <person name="Abouelleil A."/>
            <person name="Allen A.W."/>
            <person name="Alvarado L."/>
            <person name="Arachchi H.M."/>
            <person name="Berlin A.M."/>
            <person name="Chapman S.B."/>
            <person name="Gainer-Dewar J."/>
            <person name="Goldberg J."/>
            <person name="Griggs A."/>
            <person name="Gujja S."/>
            <person name="Hansen M."/>
            <person name="Howarth C."/>
            <person name="Imamovic A."/>
            <person name="Ireland A."/>
            <person name="Larimer J."/>
            <person name="McCowan C."/>
            <person name="Murphy C."/>
            <person name="Pearson M."/>
            <person name="Poon T.W."/>
            <person name="Priest M."/>
            <person name="Roberts A."/>
            <person name="Saif S."/>
            <person name="Shea T."/>
            <person name="Sisk P."/>
            <person name="Sykes S."/>
            <person name="Wortman J."/>
            <person name="Nusbaum C."/>
            <person name="Birren B."/>
        </authorList>
    </citation>
    <scope>NUCLEOTIDE SEQUENCE [LARGE SCALE GENOMIC DNA]</scope>
    <source>
        <strain evidence="2 3">CBS 114405</strain>
    </source>
</reference>